<organism evidence="2 3">
    <name type="scientific">Aspergillus neoniger (strain CBS 115656)</name>
    <dbReference type="NCBI Taxonomy" id="1448310"/>
    <lineage>
        <taxon>Eukaryota</taxon>
        <taxon>Fungi</taxon>
        <taxon>Dikarya</taxon>
        <taxon>Ascomycota</taxon>
        <taxon>Pezizomycotina</taxon>
        <taxon>Eurotiomycetes</taxon>
        <taxon>Eurotiomycetidae</taxon>
        <taxon>Eurotiales</taxon>
        <taxon>Aspergillaceae</taxon>
        <taxon>Aspergillus</taxon>
        <taxon>Aspergillus subgen. Circumdati</taxon>
    </lineage>
</organism>
<feature type="region of interest" description="Disordered" evidence="1">
    <location>
        <begin position="81"/>
        <end position="100"/>
    </location>
</feature>
<accession>A0A318Y4F2</accession>
<proteinExistence type="predicted"/>
<name>A0A318Y4F2_ASPNB</name>
<reference evidence="2" key="1">
    <citation type="submission" date="2016-12" db="EMBL/GenBank/DDBJ databases">
        <title>The genomes of Aspergillus section Nigri reveals drivers in fungal speciation.</title>
        <authorList>
            <consortium name="DOE Joint Genome Institute"/>
            <person name="Vesth T.C."/>
            <person name="Nybo J."/>
            <person name="Theobald S."/>
            <person name="Brandl J."/>
            <person name="Frisvad J.C."/>
            <person name="Nielsen K.F."/>
            <person name="Lyhne E.K."/>
            <person name="Kogle M.E."/>
            <person name="Kuo A."/>
            <person name="Riley R."/>
            <person name="Clum A."/>
            <person name="Nolan M."/>
            <person name="Lipzen A."/>
            <person name="Salamov A."/>
            <person name="Henrissat B."/>
            <person name="Wiebenga A."/>
            <person name="De Vries R.P."/>
            <person name="Grigoriev I.V."/>
            <person name="Mortensen U.H."/>
            <person name="Andersen M.R."/>
            <person name="Baker S.E."/>
        </authorList>
    </citation>
    <scope>NUCLEOTIDE SEQUENCE [LARGE SCALE GENOMIC DNA]</scope>
    <source>
        <strain evidence="2">CBS 115656</strain>
    </source>
</reference>
<sequence length="100" mass="11229">MRRPLWSSVHCPDAFSFCFCLRLQRKHKNSRGEEPACVILLHHWVLGSSLLASQFKVRSRSFRYATGRQSLSDSLSLVLPSAAGRTPYPLPPARGHPISV</sequence>
<keyword evidence="3" id="KW-1185">Reference proteome</keyword>
<protein>
    <submittedName>
        <fullName evidence="2">Uncharacterized protein</fullName>
    </submittedName>
</protein>
<evidence type="ECO:0000256" key="1">
    <source>
        <dbReference type="SAM" id="MobiDB-lite"/>
    </source>
</evidence>
<evidence type="ECO:0000313" key="3">
    <source>
        <dbReference type="Proteomes" id="UP000247647"/>
    </source>
</evidence>
<dbReference type="Proteomes" id="UP000247647">
    <property type="component" value="Unassembled WGS sequence"/>
</dbReference>
<dbReference type="EMBL" id="KZ821506">
    <property type="protein sequence ID" value="PYH28634.1"/>
    <property type="molecule type" value="Genomic_DNA"/>
</dbReference>
<gene>
    <name evidence="2" type="ORF">BO87DRAFT_212309</name>
</gene>
<evidence type="ECO:0000313" key="2">
    <source>
        <dbReference type="EMBL" id="PYH28634.1"/>
    </source>
</evidence>
<dbReference type="GeneID" id="37121084"/>
<dbReference type="AlphaFoldDB" id="A0A318Y4F2"/>
<dbReference type="RefSeq" id="XP_025474112.1">
    <property type="nucleotide sequence ID" value="XM_025618628.1"/>
</dbReference>